<keyword evidence="1 3" id="KW-0807">Transducer</keyword>
<dbReference type="InterPro" id="IPR003660">
    <property type="entry name" value="HAMP_dom"/>
</dbReference>
<protein>
    <submittedName>
        <fullName evidence="8">Methyl-accepting chemotaxis protein</fullName>
    </submittedName>
</protein>
<evidence type="ECO:0000313" key="9">
    <source>
        <dbReference type="Proteomes" id="UP000184263"/>
    </source>
</evidence>
<dbReference type="PRINTS" id="PR00260">
    <property type="entry name" value="CHEMTRNSDUCR"/>
</dbReference>
<keyword evidence="4" id="KW-0175">Coiled coil</keyword>
<evidence type="ECO:0000256" key="2">
    <source>
        <dbReference type="ARBA" id="ARBA00029447"/>
    </source>
</evidence>
<accession>A0A1M6RKM4</accession>
<comment type="similarity">
    <text evidence="2">Belongs to the methyl-accepting chemotaxis (MCP) protein family.</text>
</comment>
<dbReference type="GO" id="GO:0007165">
    <property type="term" value="P:signal transduction"/>
    <property type="evidence" value="ECO:0007669"/>
    <property type="project" value="UniProtKB-KW"/>
</dbReference>
<dbReference type="CDD" id="cd06225">
    <property type="entry name" value="HAMP"/>
    <property type="match status" value="1"/>
</dbReference>
<feature type="transmembrane region" description="Helical" evidence="5">
    <location>
        <begin position="12"/>
        <end position="31"/>
    </location>
</feature>
<dbReference type="AlphaFoldDB" id="A0A1M6RKM4"/>
<dbReference type="Pfam" id="PF12729">
    <property type="entry name" value="4HB_MCP_1"/>
    <property type="match status" value="1"/>
</dbReference>
<dbReference type="Pfam" id="PF00672">
    <property type="entry name" value="HAMP"/>
    <property type="match status" value="1"/>
</dbReference>
<dbReference type="InterPro" id="IPR004089">
    <property type="entry name" value="MCPsignal_dom"/>
</dbReference>
<dbReference type="SMART" id="SM00304">
    <property type="entry name" value="HAMP"/>
    <property type="match status" value="1"/>
</dbReference>
<dbReference type="InterPro" id="IPR004090">
    <property type="entry name" value="Chemotax_Me-accpt_rcpt"/>
</dbReference>
<organism evidence="8 9">
    <name type="scientific">Selenomonas ruminantium</name>
    <dbReference type="NCBI Taxonomy" id="971"/>
    <lineage>
        <taxon>Bacteria</taxon>
        <taxon>Bacillati</taxon>
        <taxon>Bacillota</taxon>
        <taxon>Negativicutes</taxon>
        <taxon>Selenomonadales</taxon>
        <taxon>Selenomonadaceae</taxon>
        <taxon>Selenomonas</taxon>
    </lineage>
</organism>
<keyword evidence="5" id="KW-0812">Transmembrane</keyword>
<evidence type="ECO:0000256" key="5">
    <source>
        <dbReference type="SAM" id="Phobius"/>
    </source>
</evidence>
<dbReference type="SMART" id="SM00283">
    <property type="entry name" value="MA"/>
    <property type="match status" value="1"/>
</dbReference>
<dbReference type="InterPro" id="IPR024478">
    <property type="entry name" value="HlyB_4HB_MCP"/>
</dbReference>
<keyword evidence="5" id="KW-1133">Transmembrane helix</keyword>
<dbReference type="SUPFAM" id="SSF58104">
    <property type="entry name" value="Methyl-accepting chemotaxis protein (MCP) signaling domain"/>
    <property type="match status" value="1"/>
</dbReference>
<proteinExistence type="inferred from homology"/>
<dbReference type="Gene3D" id="1.10.287.950">
    <property type="entry name" value="Methyl-accepting chemotaxis protein"/>
    <property type="match status" value="1"/>
</dbReference>
<name>A0A1M6RKM4_SELRU</name>
<evidence type="ECO:0000313" key="8">
    <source>
        <dbReference type="EMBL" id="SHK32887.1"/>
    </source>
</evidence>
<feature type="transmembrane region" description="Helical" evidence="5">
    <location>
        <begin position="187"/>
        <end position="207"/>
    </location>
</feature>
<dbReference type="EMBL" id="FRBC01000002">
    <property type="protein sequence ID" value="SHK32887.1"/>
    <property type="molecule type" value="Genomic_DNA"/>
</dbReference>
<dbReference type="OrthoDB" id="1062at2"/>
<dbReference type="GO" id="GO:0016020">
    <property type="term" value="C:membrane"/>
    <property type="evidence" value="ECO:0007669"/>
    <property type="project" value="InterPro"/>
</dbReference>
<dbReference type="RefSeq" id="WP_073088058.1">
    <property type="nucleotide sequence ID" value="NZ_FRBC01000002.1"/>
</dbReference>
<evidence type="ECO:0000256" key="3">
    <source>
        <dbReference type="PROSITE-ProRule" id="PRU00284"/>
    </source>
</evidence>
<reference evidence="8 9" key="1">
    <citation type="submission" date="2016-11" db="EMBL/GenBank/DDBJ databases">
        <authorList>
            <person name="Jaros S."/>
            <person name="Januszkiewicz K."/>
            <person name="Wedrychowicz H."/>
        </authorList>
    </citation>
    <scope>NUCLEOTIDE SEQUENCE [LARGE SCALE GENOMIC DNA]</scope>
    <source>
        <strain evidence="8 9">HD4</strain>
    </source>
</reference>
<dbReference type="PROSITE" id="PS50111">
    <property type="entry name" value="CHEMOTAXIS_TRANSDUC_2"/>
    <property type="match status" value="1"/>
</dbReference>
<evidence type="ECO:0000256" key="1">
    <source>
        <dbReference type="ARBA" id="ARBA00023224"/>
    </source>
</evidence>
<dbReference type="Proteomes" id="UP000184263">
    <property type="component" value="Unassembled WGS sequence"/>
</dbReference>
<dbReference type="GO" id="GO:0006935">
    <property type="term" value="P:chemotaxis"/>
    <property type="evidence" value="ECO:0007669"/>
    <property type="project" value="InterPro"/>
</dbReference>
<evidence type="ECO:0000259" key="6">
    <source>
        <dbReference type="PROSITE" id="PS50111"/>
    </source>
</evidence>
<evidence type="ECO:0000256" key="4">
    <source>
        <dbReference type="SAM" id="Coils"/>
    </source>
</evidence>
<feature type="coiled-coil region" evidence="4">
    <location>
        <begin position="85"/>
        <end position="128"/>
    </location>
</feature>
<keyword evidence="5" id="KW-0472">Membrane</keyword>
<sequence length="569" mass="62191">MLKDLAVKTKILLLAGMMLVIVAVVAIVGVYSNNAAKQALDDMYHDNIMSSQFLNDANNRVRTIEVDVSYIVQQDYPKESRQVLLNDILDRIKDIRGDAEELKKLERSEKAQKALADLSQHLDTAESKVKAVSGMGDTPEDKEKIMENLASTKVIASNLAILTPDNVAQSKLLFEEFSKDYDKTIKAFIGIILLGLIAGLAVAMFIARNIAAPLQDSVGHLNAVADGDLTQEVPGELLERQDEVGMVVQALSRMQQSLRGLLKNVTVEAENSVDMVTEVQQLVGDLNNSAYDMSAVTEEMSAGMEETAASTSNLQNLSDKLRNRIHESADEAQNSEKYTEEITSRANELKAAVEHSSSEARRIYADTKTSLEEAIESAKVVDNITSLTQEITDIAEQTNLLALNAAIEAARAGEYGRGFAVVADEVRKLAEQSHDTAEKIHTLTGQVTGSVQSLSDGAFNLLNFMDNNVNHDYEMLNKTAVQYRNDASYVNEFARKSSTTAQQLSEAVEVISKAMEEIAKATHEGAIGNSTVAEKVTVVANKANEILEKMNISHQGAENLKQHVAKFKV</sequence>
<dbReference type="Gene3D" id="6.10.340.10">
    <property type="match status" value="1"/>
</dbReference>
<gene>
    <name evidence="8" type="ORF">SAMN05216582_102118</name>
</gene>
<evidence type="ECO:0000259" key="7">
    <source>
        <dbReference type="PROSITE" id="PS50885"/>
    </source>
</evidence>
<feature type="domain" description="Methyl-accepting transducer" evidence="6">
    <location>
        <begin position="282"/>
        <end position="519"/>
    </location>
</feature>
<dbReference type="PROSITE" id="PS50885">
    <property type="entry name" value="HAMP"/>
    <property type="match status" value="1"/>
</dbReference>
<dbReference type="Pfam" id="PF00015">
    <property type="entry name" value="MCPsignal"/>
    <property type="match status" value="1"/>
</dbReference>
<dbReference type="GO" id="GO:0004888">
    <property type="term" value="F:transmembrane signaling receptor activity"/>
    <property type="evidence" value="ECO:0007669"/>
    <property type="project" value="InterPro"/>
</dbReference>
<dbReference type="PANTHER" id="PTHR32089">
    <property type="entry name" value="METHYL-ACCEPTING CHEMOTAXIS PROTEIN MCPB"/>
    <property type="match status" value="1"/>
</dbReference>
<feature type="domain" description="HAMP" evidence="7">
    <location>
        <begin position="208"/>
        <end position="263"/>
    </location>
</feature>
<dbReference type="PANTHER" id="PTHR32089:SF112">
    <property type="entry name" value="LYSOZYME-LIKE PROTEIN-RELATED"/>
    <property type="match status" value="1"/>
</dbReference>